<organism evidence="1 2">
    <name type="scientific">Romanomermis culicivorax</name>
    <name type="common">Nematode worm</name>
    <dbReference type="NCBI Taxonomy" id="13658"/>
    <lineage>
        <taxon>Eukaryota</taxon>
        <taxon>Metazoa</taxon>
        <taxon>Ecdysozoa</taxon>
        <taxon>Nematoda</taxon>
        <taxon>Enoplea</taxon>
        <taxon>Dorylaimia</taxon>
        <taxon>Mermithida</taxon>
        <taxon>Mermithoidea</taxon>
        <taxon>Mermithidae</taxon>
        <taxon>Romanomermis</taxon>
    </lineage>
</organism>
<sequence>MDQIKLIGKKTSKMFFFTQNAVLADKFIHFAQAGCSFLTVALAASVITIAPEGVAFAVGAIGRAARAIGANINGTGRVPEYRSG</sequence>
<protein>
    <submittedName>
        <fullName evidence="2">Uncharacterized protein</fullName>
    </submittedName>
</protein>
<name>A0A915KLP0_ROMCU</name>
<evidence type="ECO:0000313" key="2">
    <source>
        <dbReference type="WBParaSite" id="nRc.2.0.1.t39757-RA"/>
    </source>
</evidence>
<keyword evidence="1" id="KW-1185">Reference proteome</keyword>
<proteinExistence type="predicted"/>
<dbReference type="WBParaSite" id="nRc.2.0.1.t39757-RA">
    <property type="protein sequence ID" value="nRc.2.0.1.t39757-RA"/>
    <property type="gene ID" value="nRc.2.0.1.g39757"/>
</dbReference>
<dbReference type="AlphaFoldDB" id="A0A915KLP0"/>
<accession>A0A915KLP0</accession>
<reference evidence="2" key="1">
    <citation type="submission" date="2022-11" db="UniProtKB">
        <authorList>
            <consortium name="WormBaseParasite"/>
        </authorList>
    </citation>
    <scope>IDENTIFICATION</scope>
</reference>
<evidence type="ECO:0000313" key="1">
    <source>
        <dbReference type="Proteomes" id="UP000887565"/>
    </source>
</evidence>
<dbReference type="Proteomes" id="UP000887565">
    <property type="component" value="Unplaced"/>
</dbReference>